<proteinExistence type="predicted"/>
<protein>
    <submittedName>
        <fullName evidence="2">Type IV secretion protein DotO</fullName>
    </submittedName>
</protein>
<organism evidence="2 3">
    <name type="scientific">Acetobacter orientalis</name>
    <dbReference type="NCBI Taxonomy" id="146474"/>
    <lineage>
        <taxon>Bacteria</taxon>
        <taxon>Pseudomonadati</taxon>
        <taxon>Pseudomonadota</taxon>
        <taxon>Alphaproteobacteria</taxon>
        <taxon>Acetobacterales</taxon>
        <taxon>Acetobacteraceae</taxon>
        <taxon>Acetobacter</taxon>
    </lineage>
</organism>
<dbReference type="KEGG" id="aot:AcetOri_orf00267p"/>
<sequence>MKRLWQKKSPLTPAEPAAAKRSPTPEQDTPVPLKGGFRPLDLLLRGFGYLSQMSRRDLSSFCDLATCDEHGLITFSGDYVTLLRVKGLRQMASRAEIEEKARALRQAMGGQLDGPGHAMQFFYMAEPDASAFVNRNLSDRRRIAGALNAQFGDILSERERVLIPKMRHERTWLALWSRQGCLSKQELATTKAARAEASKLLPDLGDGQNPLMGSVELATIHTAFVNHIRHVFEHQGILMDELTPDDALRAIREEIYPEVHGSQWTPSTPNRRPPSIIPDEERPANAADALWAPLREQIFMDDAYKPDFSTVTLGTRDWRPVDLEVVSETPTPFVELSSRLASHRMPWRMNTTIQGTGPFFMGWKKEVATILRFGPNHAVYEAFMDLDRRRKAGETVISARTSFATCATTGERVQLARRASTLEQAIGGWGGASASRLSGDPLAGVMSSIPGIALASTAPATAAPLDETLLTMPCFRMAAPWTDGAALLRANDGTIVPFDPTGSGRVATLDLFVAPSRRGKSMLANSLLLATVLSTASLTDAGPRLPLIGKLDIGDAASGFIDMVRNGLRAEDAHQAQFIPFDFIDAHAYNIFDTEACCRQPLEHHRAFLTNFLSTVCMPLTGAPFEGMNQIIDATIAAAYEMCSDETYSTHIKKYRPTDNHLIDEALVRQSIETNDYTTWWDIADSFAACGDMRMARIATQHAVPVVEDLITATYQPQVKDNYGSNTPTSGGETGLEVFRRYIDAFIGKYHTLNRPSRLDLGDARIVALDISRVAPEGLGENARQSELMYLLGFQIIGRNFFLSPEEADKVPPHVRDIHRERFREFRESYKRLECDEFQRAAQAPFVLRLFEEAARRAAKLGVRLGLTSQTITDFGPYLTAHSTARFILGTANPTEADEAADLLGLSAAGRQIVHTALQGPRPDGSGAPLLLQIKVGEDWYEMFLLNTLGPVELWALSTRPEDVALRRRVYRALGSVEARRRLSRVFPKGSAADEIDRRTKAQMADTNSVDAQAALGGVVTGLADEICDAVGLGATLREAA</sequence>
<evidence type="ECO:0000313" key="2">
    <source>
        <dbReference type="EMBL" id="BBC81881.1"/>
    </source>
</evidence>
<geneLocation type="plasmid" evidence="3">
    <name>paof1 fan1 dna</name>
</geneLocation>
<dbReference type="Gene3D" id="3.40.50.300">
    <property type="entry name" value="P-loop containing nucleotide triphosphate hydrolases"/>
    <property type="match status" value="1"/>
</dbReference>
<evidence type="ECO:0000256" key="1">
    <source>
        <dbReference type="SAM" id="MobiDB-lite"/>
    </source>
</evidence>
<dbReference type="AlphaFoldDB" id="A0A2Z5ZMR4"/>
<evidence type="ECO:0000313" key="3">
    <source>
        <dbReference type="Proteomes" id="UP000270034"/>
    </source>
</evidence>
<feature type="region of interest" description="Disordered" evidence="1">
    <location>
        <begin position="1"/>
        <end position="34"/>
    </location>
</feature>
<dbReference type="Proteomes" id="UP000270034">
    <property type="component" value="Plasmid pAOF1"/>
</dbReference>
<feature type="region of interest" description="Disordered" evidence="1">
    <location>
        <begin position="261"/>
        <end position="280"/>
    </location>
</feature>
<accession>A0A2Z5ZMR4</accession>
<dbReference type="SUPFAM" id="SSF52540">
    <property type="entry name" value="P-loop containing nucleoside triphosphate hydrolases"/>
    <property type="match status" value="1"/>
</dbReference>
<gene>
    <name evidence="2" type="ORF">AcetOrient_orf00267p</name>
</gene>
<dbReference type="InterPro" id="IPR027417">
    <property type="entry name" value="P-loop_NTPase"/>
</dbReference>
<dbReference type="EMBL" id="AP018516">
    <property type="protein sequence ID" value="BBC81881.1"/>
    <property type="molecule type" value="Genomic_DNA"/>
</dbReference>
<reference evidence="2 3" key="1">
    <citation type="submission" date="2018-02" db="EMBL/GenBank/DDBJ databases">
        <title>Acetobacter orientalis genome.</title>
        <authorList>
            <person name="Nakashima N."/>
            <person name="Tamura T."/>
        </authorList>
    </citation>
    <scope>NUCLEOTIDE SEQUENCE [LARGE SCALE GENOMIC DNA]</scope>
    <source>
        <strain evidence="2 3">FAN1</strain>
        <plasmid evidence="3">paof1 fan1 dna</plasmid>
    </source>
</reference>
<name>A0A2Z5ZMR4_9PROT</name>
<keyword evidence="2" id="KW-0614">Plasmid</keyword>